<organism evidence="2 3">
    <name type="scientific">Triangularia verruculosa</name>
    <dbReference type="NCBI Taxonomy" id="2587418"/>
    <lineage>
        <taxon>Eukaryota</taxon>
        <taxon>Fungi</taxon>
        <taxon>Dikarya</taxon>
        <taxon>Ascomycota</taxon>
        <taxon>Pezizomycotina</taxon>
        <taxon>Sordariomycetes</taxon>
        <taxon>Sordariomycetidae</taxon>
        <taxon>Sordariales</taxon>
        <taxon>Podosporaceae</taxon>
        <taxon>Triangularia</taxon>
    </lineage>
</organism>
<feature type="compositionally biased region" description="Acidic residues" evidence="1">
    <location>
        <begin position="1309"/>
        <end position="1323"/>
    </location>
</feature>
<keyword evidence="3" id="KW-1185">Reference proteome</keyword>
<reference evidence="2" key="1">
    <citation type="journal article" date="2023" name="Mol. Phylogenet. Evol.">
        <title>Genome-scale phylogeny and comparative genomics of the fungal order Sordariales.</title>
        <authorList>
            <person name="Hensen N."/>
            <person name="Bonometti L."/>
            <person name="Westerberg I."/>
            <person name="Brannstrom I.O."/>
            <person name="Guillou S."/>
            <person name="Cros-Aarteil S."/>
            <person name="Calhoun S."/>
            <person name="Haridas S."/>
            <person name="Kuo A."/>
            <person name="Mondo S."/>
            <person name="Pangilinan J."/>
            <person name="Riley R."/>
            <person name="LaButti K."/>
            <person name="Andreopoulos B."/>
            <person name="Lipzen A."/>
            <person name="Chen C."/>
            <person name="Yan M."/>
            <person name="Daum C."/>
            <person name="Ng V."/>
            <person name="Clum A."/>
            <person name="Steindorff A."/>
            <person name="Ohm R.A."/>
            <person name="Martin F."/>
            <person name="Silar P."/>
            <person name="Natvig D.O."/>
            <person name="Lalanne C."/>
            <person name="Gautier V."/>
            <person name="Ament-Velasquez S.L."/>
            <person name="Kruys A."/>
            <person name="Hutchinson M.I."/>
            <person name="Powell A.J."/>
            <person name="Barry K."/>
            <person name="Miller A.N."/>
            <person name="Grigoriev I.V."/>
            <person name="Debuchy R."/>
            <person name="Gladieux P."/>
            <person name="Hiltunen Thoren M."/>
            <person name="Johannesson H."/>
        </authorList>
    </citation>
    <scope>NUCLEOTIDE SEQUENCE</scope>
    <source>
        <strain evidence="2">CBS 315.58</strain>
    </source>
</reference>
<dbReference type="SUPFAM" id="SSF55874">
    <property type="entry name" value="ATPase domain of HSP90 chaperone/DNA topoisomerase II/histidine kinase"/>
    <property type="match status" value="1"/>
</dbReference>
<evidence type="ECO:0000313" key="2">
    <source>
        <dbReference type="EMBL" id="KAK4203624.1"/>
    </source>
</evidence>
<feature type="compositionally biased region" description="Basic and acidic residues" evidence="1">
    <location>
        <begin position="1757"/>
        <end position="1776"/>
    </location>
</feature>
<protein>
    <submittedName>
        <fullName evidence="2">Uncharacterized protein</fullName>
    </submittedName>
</protein>
<feature type="region of interest" description="Disordered" evidence="1">
    <location>
        <begin position="1267"/>
        <end position="1330"/>
    </location>
</feature>
<feature type="compositionally biased region" description="Acidic residues" evidence="1">
    <location>
        <begin position="1272"/>
        <end position="1287"/>
    </location>
</feature>
<accession>A0AAN6XMV4</accession>
<name>A0AAN6XMV4_9PEZI</name>
<gene>
    <name evidence="2" type="ORF">QBC40DRAFT_219192</name>
</gene>
<comment type="caution">
    <text evidence="2">The sequence shown here is derived from an EMBL/GenBank/DDBJ whole genome shotgun (WGS) entry which is preliminary data.</text>
</comment>
<proteinExistence type="predicted"/>
<feature type="compositionally biased region" description="Pro residues" evidence="1">
    <location>
        <begin position="1288"/>
        <end position="1304"/>
    </location>
</feature>
<feature type="region of interest" description="Disordered" evidence="1">
    <location>
        <begin position="1720"/>
        <end position="1776"/>
    </location>
</feature>
<dbReference type="Proteomes" id="UP001303160">
    <property type="component" value="Unassembled WGS sequence"/>
</dbReference>
<dbReference type="InterPro" id="IPR052957">
    <property type="entry name" value="Auxin_embryo_med"/>
</dbReference>
<dbReference type="InterPro" id="IPR036890">
    <property type="entry name" value="HATPase_C_sf"/>
</dbReference>
<dbReference type="Gene3D" id="3.30.565.10">
    <property type="entry name" value="Histidine kinase-like ATPase, C-terminal domain"/>
    <property type="match status" value="1"/>
</dbReference>
<dbReference type="PANTHER" id="PTHR32387:SF0">
    <property type="entry name" value="PROTEIN NO VEIN"/>
    <property type="match status" value="1"/>
</dbReference>
<evidence type="ECO:0000313" key="3">
    <source>
        <dbReference type="Proteomes" id="UP001303160"/>
    </source>
</evidence>
<dbReference type="EMBL" id="MU863888">
    <property type="protein sequence ID" value="KAK4203624.1"/>
    <property type="molecule type" value="Genomic_DNA"/>
</dbReference>
<sequence>MSSTGRRATPDFVDDDDRLPASRQEAIDHILQIRRWQEDSGFLTSRAFQGMLKTLSENLTTTSSRFIFELLQNADDLDYGGASPQVHFTYDAERRHLLVESNEIGFKKKNVRAICSAAESSKSTQRGFGTERRLIGEKGLGFKSVFKVASSVWIRSGHYSFRFDRDGELGRIRPIWDDDFPAEEYANGLTTAILLKIASPVHDRQTGTSDPMELVLQGLESLKPGHLLFLSKTKEVKVGKVVGSGALRSFIRGSMATAKPTAVFKADHIPPQRNTLLPVSLFHNGVINQQVAYRHLVTDLPDIPERPGCLQSETTLVFPLKIPLDEPPESNMVYAFLPIRDYGFKFAIHADFLLVPSRESIIDNVWNRGLVEGVCRALVHALPGFHRFGYHELFYRWPLLLPPGPTRNDIFEPVQSRLRDLCSLNPVLEDSKGRLVCGNQLKIVPTRLKDQDGKNILPAAYSTQHLISDRYPARIYAKLQALGVPLLSAEEFLADLATFITNFPAEFRAMPVTWHNALCKAMHSLLEGHRDVIETLEIVPVHDKTWVSFKGRRLYLPSDVDLKLPVSISPLGIDVDIRQNAERAKFFQAMGAQIADKMGFCDLLLEEHQHDIPTQRFLEMTLQDRIEDFVFLYRANWKPKNNDIPVLWCAANVDPSKIWRLSWVYLPDKDPYSASSLAKETRLTLLFLHDHYLKTFSQLPGGLLWLSETLKARRFLRVVQPGPLDWGVNTHRIHNDFKALLQRDPIKGLELLQHHWEFYKSWFVPTTQNGYEWTFSEEDIKSIHTFSSTQSELTNDLSVLEFPCHGGSVARLMDTALPRQSLLVLADQRLSYHCSEDHSLFCWICDIIKSMLARPGPRPVRSDRLLRVNDPEDRSWDFLRHFGVHVEPEPKVFLDYLLQLSGRATTQKDMEQLYEQLESSILKYGHKDRDMKDIRSALDGKNYIYLPKRAGQNAGWWAPASLCVWDGPPCLRYIQRIKTFYPHRDNLFRNLLEIGNANLASLFLEVSHLDASDTEHIKALLIQISQQLQVSSHDLDRPDFQSCPMFPVRLTGRKSMTVVLRSAEDEWVIPEERLHAEAFSGVVPLSILDAGFFQSDGMDSLVRELGLGERFVSRRMCGQEIEKGDAVQHVAFENVLRGKALYLAELIPNTISGLSFRRKKTQLVHAQVFSCTSINIKLKVKVKGKEVKGVPIKTRVAKEVIEDRLWFYIIDTRKSLPIHWLSDLLVEFCGIKNNQDVQLLMQILNSNDDEIIQDELEYRRERMAVVRRPAEELDDTGSSESESETEPEPVPQPEAEPEPQPEVQPQPEAESEPEAEPEPEEDQSSLHPQRLSIVLRHSRSVDTGFEEAKRAREPWKFLQVPEHEAARPATTSKRSEHEDFIAMCYGRAHLDSPDVFAHFALDLLYRAGYRKSSPFCTWMPNEIHERDVQSTKRNSICSWSAVNQGFHAGPPLGLSATFKGPTSTTTPPVLTLKGVYIDTIHDCFDIGLVPGSKTLDFATIIHRLRQFLAPLHPEPRSDEDTKEQWRQDLYLLELLTGDSEAPVGSQAPTPLSRFIDSHKQTNDITPPRTPSDPSQRWFSTFAQDVLTLHPDDDRRILAPEVQINLDKVKATALAFLSRFPDPTVCITVSPESNTFFAGIVPGAAKPGDRVFVPHGSKVPFVVRKKSGGRPRQVSSVSQASVPQVSVTSPSAKPPAIAKIVRRASMRTSFALKWKGKALGGGLGRKKSKGGDMDQGTMTELTGGLDSGVGSMEDVGETADRGPGEKERSRSSFSFRRQESWDWEGKLGGGGGGGSVSAGVGAGGLGVMEEEAGEVGPEEPVKLVLPVEGEDDRYELIGEGYVQGLMYYESSRVRTGGEGREGVVCLV</sequence>
<reference evidence="2" key="2">
    <citation type="submission" date="2023-05" db="EMBL/GenBank/DDBJ databases">
        <authorList>
            <consortium name="Lawrence Berkeley National Laboratory"/>
            <person name="Steindorff A."/>
            <person name="Hensen N."/>
            <person name="Bonometti L."/>
            <person name="Westerberg I."/>
            <person name="Brannstrom I.O."/>
            <person name="Guillou S."/>
            <person name="Cros-Aarteil S."/>
            <person name="Calhoun S."/>
            <person name="Haridas S."/>
            <person name="Kuo A."/>
            <person name="Mondo S."/>
            <person name="Pangilinan J."/>
            <person name="Riley R."/>
            <person name="Labutti K."/>
            <person name="Andreopoulos B."/>
            <person name="Lipzen A."/>
            <person name="Chen C."/>
            <person name="Yanf M."/>
            <person name="Daum C."/>
            <person name="Ng V."/>
            <person name="Clum A."/>
            <person name="Ohm R."/>
            <person name="Martin F."/>
            <person name="Silar P."/>
            <person name="Natvig D."/>
            <person name="Lalanne C."/>
            <person name="Gautier V."/>
            <person name="Ament-Velasquez S.L."/>
            <person name="Kruys A."/>
            <person name="Hutchinson M.I."/>
            <person name="Powell A.J."/>
            <person name="Barry K."/>
            <person name="Miller A.N."/>
            <person name="Grigoriev I.V."/>
            <person name="Debuchy R."/>
            <person name="Gladieux P."/>
            <person name="Thoren M.H."/>
            <person name="Johannesson H."/>
        </authorList>
    </citation>
    <scope>NUCLEOTIDE SEQUENCE</scope>
    <source>
        <strain evidence="2">CBS 315.58</strain>
    </source>
</reference>
<dbReference type="PANTHER" id="PTHR32387">
    <property type="entry name" value="WU:FJ29H11"/>
    <property type="match status" value="1"/>
</dbReference>
<dbReference type="NCBIfam" id="NF047352">
    <property type="entry name" value="P_loop_sacsin"/>
    <property type="match status" value="1"/>
</dbReference>
<evidence type="ECO:0000256" key="1">
    <source>
        <dbReference type="SAM" id="MobiDB-lite"/>
    </source>
</evidence>